<comment type="caution">
    <text evidence="5">The sequence shown here is derived from an EMBL/GenBank/DDBJ whole genome shotgun (WGS) entry which is preliminary data.</text>
</comment>
<dbReference type="SUPFAM" id="SSF47384">
    <property type="entry name" value="Homodimeric domain of signal transducing histidine kinase"/>
    <property type="match status" value="1"/>
</dbReference>
<dbReference type="Gene3D" id="1.10.287.130">
    <property type="match status" value="1"/>
</dbReference>
<evidence type="ECO:0000256" key="1">
    <source>
        <dbReference type="ARBA" id="ARBA00000085"/>
    </source>
</evidence>
<evidence type="ECO:0000256" key="3">
    <source>
        <dbReference type="ARBA" id="ARBA00022553"/>
    </source>
</evidence>
<dbReference type="InterPro" id="IPR005467">
    <property type="entry name" value="His_kinase_dom"/>
</dbReference>
<protein>
    <recommendedName>
        <fullName evidence="2">histidine kinase</fullName>
        <ecNumber evidence="2">2.7.13.3</ecNumber>
    </recommendedName>
</protein>
<dbReference type="PANTHER" id="PTHR43065:SF47">
    <property type="match status" value="1"/>
</dbReference>
<dbReference type="InterPro" id="IPR003661">
    <property type="entry name" value="HisK_dim/P_dom"/>
</dbReference>
<accession>A0A0F3GXX9</accession>
<keyword evidence="3" id="KW-0597">Phosphoprotein</keyword>
<evidence type="ECO:0000313" key="5">
    <source>
        <dbReference type="EMBL" id="KJU85563.1"/>
    </source>
</evidence>
<reference evidence="5 6" key="1">
    <citation type="submission" date="2015-02" db="EMBL/GenBank/DDBJ databases">
        <title>Single-cell genomics of uncultivated deep-branching MTB reveals a conserved set of magnetosome genes.</title>
        <authorList>
            <person name="Kolinko S."/>
            <person name="Richter M."/>
            <person name="Glockner F.O."/>
            <person name="Brachmann A."/>
            <person name="Schuler D."/>
        </authorList>
    </citation>
    <scope>NUCLEOTIDE SEQUENCE [LARGE SCALE GENOMIC DNA]</scope>
    <source>
        <strain evidence="5">TM-1</strain>
    </source>
</reference>
<evidence type="ECO:0000313" key="6">
    <source>
        <dbReference type="Proteomes" id="UP000033423"/>
    </source>
</evidence>
<dbReference type="InterPro" id="IPR004358">
    <property type="entry name" value="Sig_transdc_His_kin-like_C"/>
</dbReference>
<gene>
    <name evidence="5" type="ORF">MBAV_002244</name>
</gene>
<dbReference type="EMBL" id="LACI01000967">
    <property type="protein sequence ID" value="KJU85563.1"/>
    <property type="molecule type" value="Genomic_DNA"/>
</dbReference>
<proteinExistence type="predicted"/>
<keyword evidence="6" id="KW-1185">Reference proteome</keyword>
<dbReference type="SMART" id="SM00387">
    <property type="entry name" value="HATPase_c"/>
    <property type="match status" value="1"/>
</dbReference>
<dbReference type="PANTHER" id="PTHR43065">
    <property type="entry name" value="SENSOR HISTIDINE KINASE"/>
    <property type="match status" value="1"/>
</dbReference>
<dbReference type="EC" id="2.7.13.3" evidence="2"/>
<organism evidence="5 6">
    <name type="scientific">Candidatus Magnetobacterium bavaricum</name>
    <dbReference type="NCBI Taxonomy" id="29290"/>
    <lineage>
        <taxon>Bacteria</taxon>
        <taxon>Pseudomonadati</taxon>
        <taxon>Nitrospirota</taxon>
        <taxon>Thermodesulfovibrionia</taxon>
        <taxon>Thermodesulfovibrionales</taxon>
        <taxon>Candidatus Magnetobacteriaceae</taxon>
        <taxon>Candidatus Magnetobacterium</taxon>
    </lineage>
</organism>
<dbReference type="InterPro" id="IPR036097">
    <property type="entry name" value="HisK_dim/P_sf"/>
</dbReference>
<dbReference type="InterPro" id="IPR003594">
    <property type="entry name" value="HATPase_dom"/>
</dbReference>
<evidence type="ECO:0000259" key="4">
    <source>
        <dbReference type="PROSITE" id="PS50109"/>
    </source>
</evidence>
<dbReference type="GO" id="GO:0000155">
    <property type="term" value="F:phosphorelay sensor kinase activity"/>
    <property type="evidence" value="ECO:0007669"/>
    <property type="project" value="InterPro"/>
</dbReference>
<feature type="domain" description="Histidine kinase" evidence="4">
    <location>
        <begin position="92"/>
        <end position="323"/>
    </location>
</feature>
<dbReference type="AlphaFoldDB" id="A0A0F3GXX9"/>
<dbReference type="CDD" id="cd00082">
    <property type="entry name" value="HisKA"/>
    <property type="match status" value="1"/>
</dbReference>
<keyword evidence="5" id="KW-0418">Kinase</keyword>
<dbReference type="SUPFAM" id="SSF55874">
    <property type="entry name" value="ATPase domain of HSP90 chaperone/DNA topoisomerase II/histidine kinase"/>
    <property type="match status" value="1"/>
</dbReference>
<dbReference type="Gene3D" id="3.30.565.10">
    <property type="entry name" value="Histidine kinase-like ATPase, C-terminal domain"/>
    <property type="match status" value="1"/>
</dbReference>
<evidence type="ECO:0000256" key="2">
    <source>
        <dbReference type="ARBA" id="ARBA00012438"/>
    </source>
</evidence>
<comment type="catalytic activity">
    <reaction evidence="1">
        <text>ATP + protein L-histidine = ADP + protein N-phospho-L-histidine.</text>
        <dbReference type="EC" id="2.7.13.3"/>
    </reaction>
</comment>
<sequence length="323" mass="35935">MTDKDELIHNAEEITKDDTNTPEVRDVVAGLLKKYIKTVHRLDRITKISDRQQREVLDVNEKLHQTYEELKQSQDRLVQAEKMASLGQLVAGVAHEINTPVGIAVGAASQLQYLTKTIATSIANKTAKKDDLFQYMHNAQEASQLILANLQRTSDLVRSFKMVSADQTSHEKRRFKVKDYAESLIMSLSPKLKTTSIKLEIKCPPDLEMDSFPGALAQVLTNLIINALMHAYDEGAAGNILIDIYRDDAFVVINFTDDGRGIAPENMGKIYDPFFTTNRAQGGTGLGLNITYNIVTQTLKGTIECQSTVDKGTTFIVRIPCDS</sequence>
<dbReference type="PROSITE" id="PS50109">
    <property type="entry name" value="HIS_KIN"/>
    <property type="match status" value="1"/>
</dbReference>
<keyword evidence="5" id="KW-0808">Transferase</keyword>
<name>A0A0F3GXX9_9BACT</name>
<dbReference type="InterPro" id="IPR036890">
    <property type="entry name" value="HATPase_C_sf"/>
</dbReference>
<dbReference type="Pfam" id="PF02518">
    <property type="entry name" value="HATPase_c"/>
    <property type="match status" value="1"/>
</dbReference>
<dbReference type="Proteomes" id="UP000033423">
    <property type="component" value="Unassembled WGS sequence"/>
</dbReference>
<dbReference type="PRINTS" id="PR00344">
    <property type="entry name" value="BCTRLSENSOR"/>
</dbReference>